<dbReference type="Proteomes" id="UP000642107">
    <property type="component" value="Unassembled WGS sequence"/>
</dbReference>
<keyword evidence="7" id="KW-1185">Reference proteome</keyword>
<evidence type="ECO:0000256" key="1">
    <source>
        <dbReference type="ARBA" id="ARBA00023015"/>
    </source>
</evidence>
<feature type="domain" description="Transcriptional regulator LacI/GalR-like sensor" evidence="5">
    <location>
        <begin position="56"/>
        <end position="117"/>
    </location>
</feature>
<evidence type="ECO:0000313" key="6">
    <source>
        <dbReference type="EMBL" id="MBD9699269.1"/>
    </source>
</evidence>
<organism evidence="6 7">
    <name type="scientific">Flavimobilis rhizosphaerae</name>
    <dbReference type="NCBI Taxonomy" id="2775421"/>
    <lineage>
        <taxon>Bacteria</taxon>
        <taxon>Bacillati</taxon>
        <taxon>Actinomycetota</taxon>
        <taxon>Actinomycetes</taxon>
        <taxon>Micrococcales</taxon>
        <taxon>Jonesiaceae</taxon>
        <taxon>Flavimobilis</taxon>
    </lineage>
</organism>
<accession>A0ABR9DQS8</accession>
<evidence type="ECO:0000259" key="5">
    <source>
        <dbReference type="Pfam" id="PF13377"/>
    </source>
</evidence>
<keyword evidence="3" id="KW-0804">Transcription</keyword>
<evidence type="ECO:0000313" key="7">
    <source>
        <dbReference type="Proteomes" id="UP000642107"/>
    </source>
</evidence>
<dbReference type="Pfam" id="PF13377">
    <property type="entry name" value="Peripla_BP_3"/>
    <property type="match status" value="1"/>
</dbReference>
<keyword evidence="2" id="KW-0238">DNA-binding</keyword>
<evidence type="ECO:0000256" key="4">
    <source>
        <dbReference type="SAM" id="MobiDB-lite"/>
    </source>
</evidence>
<keyword evidence="1" id="KW-0805">Transcription regulation</keyword>
<evidence type="ECO:0000256" key="2">
    <source>
        <dbReference type="ARBA" id="ARBA00023125"/>
    </source>
</evidence>
<dbReference type="PANTHER" id="PTHR30146:SF109">
    <property type="entry name" value="HTH-TYPE TRANSCRIPTIONAL REGULATOR GALS"/>
    <property type="match status" value="1"/>
</dbReference>
<sequence length="118" mass="12591">MPALPKNAVTSRNASDETRPVMWARPAPRCPPRISGGTSTPVHRWMACRSSGSFVVGVVGFDDSSWAQRCYPPLSTVHQPAAGLGERAAELVVRQLAGEDVPPGGTILESPVVWRESA</sequence>
<name>A0ABR9DQS8_9MICO</name>
<gene>
    <name evidence="6" type="ORF">IGS67_07165</name>
</gene>
<dbReference type="PANTHER" id="PTHR30146">
    <property type="entry name" value="LACI-RELATED TRANSCRIPTIONAL REPRESSOR"/>
    <property type="match status" value="1"/>
</dbReference>
<reference evidence="6 7" key="1">
    <citation type="submission" date="2020-09" db="EMBL/GenBank/DDBJ databases">
        <title>Flavimobilis rhizosphaerae sp. nov., isolated from rhizosphere soil of Spartina alterniflora.</title>
        <authorList>
            <person name="Hanqin C."/>
        </authorList>
    </citation>
    <scope>NUCLEOTIDE SEQUENCE [LARGE SCALE GENOMIC DNA]</scope>
    <source>
        <strain evidence="6 7">GY 10621</strain>
    </source>
</reference>
<dbReference type="InterPro" id="IPR046335">
    <property type="entry name" value="LacI/GalR-like_sensor"/>
</dbReference>
<feature type="region of interest" description="Disordered" evidence="4">
    <location>
        <begin position="1"/>
        <end position="39"/>
    </location>
</feature>
<proteinExistence type="predicted"/>
<dbReference type="InterPro" id="IPR028082">
    <property type="entry name" value="Peripla_BP_I"/>
</dbReference>
<evidence type="ECO:0000256" key="3">
    <source>
        <dbReference type="ARBA" id="ARBA00023163"/>
    </source>
</evidence>
<dbReference type="Gene3D" id="3.40.50.2300">
    <property type="match status" value="1"/>
</dbReference>
<dbReference type="SUPFAM" id="SSF53822">
    <property type="entry name" value="Periplasmic binding protein-like I"/>
    <property type="match status" value="1"/>
</dbReference>
<comment type="caution">
    <text evidence="6">The sequence shown here is derived from an EMBL/GenBank/DDBJ whole genome shotgun (WGS) entry which is preliminary data.</text>
</comment>
<protein>
    <submittedName>
        <fullName evidence="6">Substrate-binding domain-containing protein</fullName>
    </submittedName>
</protein>
<dbReference type="EMBL" id="JACZDF010000003">
    <property type="protein sequence ID" value="MBD9699269.1"/>
    <property type="molecule type" value="Genomic_DNA"/>
</dbReference>